<feature type="domain" description="G-protein coupled receptors family 1 profile" evidence="11">
    <location>
        <begin position="52"/>
        <end position="310"/>
    </location>
</feature>
<feature type="transmembrane region" description="Helical" evidence="10">
    <location>
        <begin position="72"/>
        <end position="89"/>
    </location>
</feature>
<dbReference type="InParanoid" id="A0A6P8IYT7"/>
<dbReference type="PROSITE" id="PS00237">
    <property type="entry name" value="G_PROTEIN_RECEP_F1_1"/>
    <property type="match status" value="1"/>
</dbReference>
<evidence type="ECO:0000256" key="8">
    <source>
        <dbReference type="RuleBase" id="RU000688"/>
    </source>
</evidence>
<accession>A0A6P8IYT7</accession>
<dbReference type="FunCoup" id="A0A6P8IYT7">
    <property type="interactions" value="2156"/>
</dbReference>
<organism evidence="12 13">
    <name type="scientific">Actinia tenebrosa</name>
    <name type="common">Australian red waratah sea anemone</name>
    <dbReference type="NCBI Taxonomy" id="6105"/>
    <lineage>
        <taxon>Eukaryota</taxon>
        <taxon>Metazoa</taxon>
        <taxon>Cnidaria</taxon>
        <taxon>Anthozoa</taxon>
        <taxon>Hexacorallia</taxon>
        <taxon>Actiniaria</taxon>
        <taxon>Actiniidae</taxon>
        <taxon>Actinia</taxon>
    </lineage>
</organism>
<feature type="region of interest" description="Disordered" evidence="9">
    <location>
        <begin position="337"/>
        <end position="362"/>
    </location>
</feature>
<dbReference type="InterPro" id="IPR017452">
    <property type="entry name" value="GPCR_Rhodpsn_7TM"/>
</dbReference>
<evidence type="ECO:0000256" key="2">
    <source>
        <dbReference type="ARBA" id="ARBA00022692"/>
    </source>
</evidence>
<dbReference type="GO" id="GO:0005886">
    <property type="term" value="C:plasma membrane"/>
    <property type="evidence" value="ECO:0007669"/>
    <property type="project" value="TreeGrafter"/>
</dbReference>
<feature type="transmembrane region" description="Helical" evidence="10">
    <location>
        <begin position="39"/>
        <end position="60"/>
    </location>
</feature>
<evidence type="ECO:0000256" key="7">
    <source>
        <dbReference type="ARBA" id="ARBA00023224"/>
    </source>
</evidence>
<dbReference type="GO" id="GO:0004930">
    <property type="term" value="F:G protein-coupled receptor activity"/>
    <property type="evidence" value="ECO:0007669"/>
    <property type="project" value="UniProtKB-KW"/>
</dbReference>
<gene>
    <name evidence="13" type="primary">LOC116305360</name>
</gene>
<feature type="transmembrane region" description="Helical" evidence="10">
    <location>
        <begin position="109"/>
        <end position="133"/>
    </location>
</feature>
<dbReference type="PRINTS" id="PR00237">
    <property type="entry name" value="GPCRRHODOPSN"/>
</dbReference>
<feature type="transmembrane region" description="Helical" evidence="10">
    <location>
        <begin position="293"/>
        <end position="313"/>
    </location>
</feature>
<evidence type="ECO:0000256" key="10">
    <source>
        <dbReference type="SAM" id="Phobius"/>
    </source>
</evidence>
<feature type="transmembrane region" description="Helical" evidence="10">
    <location>
        <begin position="257"/>
        <end position="281"/>
    </location>
</feature>
<dbReference type="FunFam" id="1.20.1070.10:FF:000291">
    <property type="entry name" value="Predicted protein"/>
    <property type="match status" value="1"/>
</dbReference>
<comment type="similarity">
    <text evidence="8">Belongs to the G-protein coupled receptor 1 family.</text>
</comment>
<dbReference type="GeneID" id="116305360"/>
<evidence type="ECO:0000256" key="6">
    <source>
        <dbReference type="ARBA" id="ARBA00023170"/>
    </source>
</evidence>
<keyword evidence="3 10" id="KW-1133">Transmembrane helix</keyword>
<dbReference type="PANTHER" id="PTHR45695:SF9">
    <property type="entry name" value="LEUCOKININ RECEPTOR"/>
    <property type="match status" value="1"/>
</dbReference>
<feature type="transmembrane region" description="Helical" evidence="10">
    <location>
        <begin position="154"/>
        <end position="175"/>
    </location>
</feature>
<dbReference type="InterPro" id="IPR000276">
    <property type="entry name" value="GPCR_Rhodpsn"/>
</dbReference>
<evidence type="ECO:0000256" key="3">
    <source>
        <dbReference type="ARBA" id="ARBA00022989"/>
    </source>
</evidence>
<feature type="compositionally biased region" description="Basic and acidic residues" evidence="9">
    <location>
        <begin position="345"/>
        <end position="355"/>
    </location>
</feature>
<dbReference type="SUPFAM" id="SSF81321">
    <property type="entry name" value="Family A G protein-coupled receptor-like"/>
    <property type="match status" value="1"/>
</dbReference>
<comment type="subcellular location">
    <subcellularLocation>
        <location evidence="1">Membrane</location>
        <topology evidence="1">Multi-pass membrane protein</topology>
    </subcellularLocation>
</comment>
<keyword evidence="2 8" id="KW-0812">Transmembrane</keyword>
<dbReference type="RefSeq" id="XP_031571113.1">
    <property type="nucleotide sequence ID" value="XM_031715253.1"/>
</dbReference>
<proteinExistence type="inferred from homology"/>
<dbReference type="AlphaFoldDB" id="A0A6P8IYT7"/>
<keyword evidence="5 10" id="KW-0472">Membrane</keyword>
<dbReference type="Proteomes" id="UP000515163">
    <property type="component" value="Unplaced"/>
</dbReference>
<evidence type="ECO:0000313" key="12">
    <source>
        <dbReference type="Proteomes" id="UP000515163"/>
    </source>
</evidence>
<dbReference type="PANTHER" id="PTHR45695">
    <property type="entry name" value="LEUCOKININ RECEPTOR-RELATED"/>
    <property type="match status" value="1"/>
</dbReference>
<name>A0A6P8IYT7_ACTTE</name>
<keyword evidence="12" id="KW-1185">Reference proteome</keyword>
<evidence type="ECO:0000256" key="1">
    <source>
        <dbReference type="ARBA" id="ARBA00004141"/>
    </source>
</evidence>
<dbReference type="KEGG" id="aten:116305360"/>
<evidence type="ECO:0000259" key="11">
    <source>
        <dbReference type="PROSITE" id="PS50262"/>
    </source>
</evidence>
<dbReference type="Gene3D" id="1.20.1070.10">
    <property type="entry name" value="Rhodopsin 7-helix transmembrane proteins"/>
    <property type="match status" value="1"/>
</dbReference>
<evidence type="ECO:0000256" key="9">
    <source>
        <dbReference type="SAM" id="MobiDB-lite"/>
    </source>
</evidence>
<reference evidence="13" key="1">
    <citation type="submission" date="2025-08" db="UniProtKB">
        <authorList>
            <consortium name="RefSeq"/>
        </authorList>
    </citation>
    <scope>IDENTIFICATION</scope>
    <source>
        <tissue evidence="13">Tentacle</tissue>
    </source>
</reference>
<dbReference type="CDD" id="cd00637">
    <property type="entry name" value="7tm_classA_rhodopsin-like"/>
    <property type="match status" value="1"/>
</dbReference>
<evidence type="ECO:0000256" key="5">
    <source>
        <dbReference type="ARBA" id="ARBA00023136"/>
    </source>
</evidence>
<sequence>MDAAREQIPNGNHSFLNSTSVNPPICFAGEPLTLKSARVMVYIVIFLVSLMGNLITVITVQRTSRKRKFVHLYLMNMAIADLVITVVYMPRTMVRFFYGFEWLVEGVPGLVLCRMVSFLHHASILASIFSLFGTAFDRFCAVMYPLKRITTRRVAITSLVLIWILAGILRSPFLISPNVRFSSEGKPPLRICSSGFSNLFGQRLATLYRGFFIVLYIICLVLIVILYLIMIGKLCRQKSPGNNEEATKARQKAGKRLIEMLISIAIAFVLCWLLYFIAIPIHGSSDLPCHLSFFTYLLAHSNSAVNPCLLAFFDSEYRGGYTYLLRRMSLCKSMDKQFTSGKSQPKKEEKQEPDNKTNATKF</sequence>
<evidence type="ECO:0000256" key="4">
    <source>
        <dbReference type="ARBA" id="ARBA00023040"/>
    </source>
</evidence>
<dbReference type="Pfam" id="PF00001">
    <property type="entry name" value="7tm_1"/>
    <property type="match status" value="1"/>
</dbReference>
<feature type="transmembrane region" description="Helical" evidence="10">
    <location>
        <begin position="207"/>
        <end position="229"/>
    </location>
</feature>
<keyword evidence="6 8" id="KW-0675">Receptor</keyword>
<dbReference type="OrthoDB" id="6022667at2759"/>
<protein>
    <submittedName>
        <fullName evidence="13">Apelin receptor A-like</fullName>
    </submittedName>
</protein>
<evidence type="ECO:0000313" key="13">
    <source>
        <dbReference type="RefSeq" id="XP_031571113.1"/>
    </source>
</evidence>
<keyword evidence="7 8" id="KW-0807">Transducer</keyword>
<dbReference type="PROSITE" id="PS50262">
    <property type="entry name" value="G_PROTEIN_RECEP_F1_2"/>
    <property type="match status" value="1"/>
</dbReference>
<keyword evidence="4 8" id="KW-0297">G-protein coupled receptor</keyword>